<dbReference type="EMBL" id="JAQQAF010000008">
    <property type="protein sequence ID" value="KAJ8465305.1"/>
    <property type="molecule type" value="Genomic_DNA"/>
</dbReference>
<feature type="region of interest" description="Disordered" evidence="1">
    <location>
        <begin position="493"/>
        <end position="512"/>
    </location>
</feature>
<dbReference type="AlphaFoldDB" id="A0AAV8Q8T7"/>
<feature type="compositionally biased region" description="Basic residues" evidence="1">
    <location>
        <begin position="250"/>
        <end position="263"/>
    </location>
</feature>
<proteinExistence type="predicted"/>
<accession>A0AAV8Q8T7</accession>
<name>A0AAV8Q8T7_ENSVE</name>
<evidence type="ECO:0000256" key="1">
    <source>
        <dbReference type="SAM" id="MobiDB-lite"/>
    </source>
</evidence>
<evidence type="ECO:0000313" key="3">
    <source>
        <dbReference type="Proteomes" id="UP001222027"/>
    </source>
</evidence>
<protein>
    <recommendedName>
        <fullName evidence="4">RRM domain-containing protein</fullName>
    </recommendedName>
</protein>
<feature type="region of interest" description="Disordered" evidence="1">
    <location>
        <begin position="238"/>
        <end position="273"/>
    </location>
</feature>
<sequence length="1007" mass="112053">MDSDTVLEHAIFRLSPRRSRCELFISGNGKTEKIASGFLKPFITHLKVAAEQAASAASSVKLEVDRRKNDGTWFKKGTVERFVRFVSTPEILELVNAFGAENLQLEGAKRVYLQGTGDPLSGPLGENQVTTEATAEITKKELLRAIDVRLVTVKQDIATACARASAAGFTPDSVLELLHFAEYFGADRLNEACTKFISLCQRHPELVSLQPLPQSPPPPLKNTDNWNVRTSCSLDMSVHEPEVEPNVPGKPHHGGGVKPRMPRSSHPAQENAADSLGTYQQLKPSQQQFLDRTVGNVVDDPTPAAFGTEPPQLDVGGSWHLSVQDRINLFESKKKEQSVSYRNLSSNVVVNRIIAGKGDHSRFPSDASDKSMLRRWIGASDMSLDLSSSVDSSFNDREGCGSTSGTPTTANLWLQSDSESKESMATVGASSSLSSHAQFKGLSEDKDHTEVDGNKISVAQIKALDDEQGKHQMTASLGGVKFYELSDQDASQIQQKGLSESGDYAPGCQPKSKVTSEDYFQYKEHKAPQGTSQAAAKKGGSKDQEIFRSQIRAVPLRPDGGGAKDQLTLYTQLRTFRRKGDDVTLNAKFSSDFQIKPCTESTIYLDTQSQGTTFPSTIVEAGGGEEAATEQTFGPIPVEKREDLDLGIDLHEQPLTPDYINKAWNSESKKWPVSPVRSAKESTELLDLPSTSSVEKVQMTNLLRGGNQELNEGLQMKATRLEEHFAAFKLRIQKDEAAVFQTNLPADVHKDYVLKGSEKKNAIPPIDQLSEKKLVMETYIREVDFDANLLSNMVDNQEYESNLSQKFGDQSDDFRGKFYNKYMQKRNSKLLEEWESKRTEKEAKIKAMRDSLEQIKISVMINYFLPLLYERIFHMFGWIRKRAPSHGYYQFSFTHEASNTEAYVDACMGQLNGTLYRTKWSLVLFEQERNKKCMSMIVVNASQLEHMDVTEGLPEAARLPILLQAPRRGTSNWELLNAPQSFYSLQSFIRKADQAGLTDILECTGLL</sequence>
<keyword evidence="3" id="KW-1185">Reference proteome</keyword>
<dbReference type="PANTHER" id="PTHR31008:SF15">
    <property type="entry name" value="GPI-ANCHORED ADHESIN-LIKE PROTEIN"/>
    <property type="match status" value="1"/>
</dbReference>
<comment type="caution">
    <text evidence="2">The sequence shown here is derived from an EMBL/GenBank/DDBJ whole genome shotgun (WGS) entry which is preliminary data.</text>
</comment>
<reference evidence="2 3" key="1">
    <citation type="submission" date="2022-12" db="EMBL/GenBank/DDBJ databases">
        <title>Chromosome-scale assembly of the Ensete ventricosum genome.</title>
        <authorList>
            <person name="Dussert Y."/>
            <person name="Stocks J."/>
            <person name="Wendawek A."/>
            <person name="Woldeyes F."/>
            <person name="Nichols R.A."/>
            <person name="Borrell J.S."/>
        </authorList>
    </citation>
    <scope>NUCLEOTIDE SEQUENCE [LARGE SCALE GENOMIC DNA]</scope>
    <source>
        <strain evidence="3">cv. Maze</strain>
        <tissue evidence="2">Seeds</tissue>
    </source>
</reference>
<feature type="region of interest" description="Disordered" evidence="1">
    <location>
        <begin position="525"/>
        <end position="544"/>
    </location>
</feature>
<organism evidence="2 3">
    <name type="scientific">Ensete ventricosum</name>
    <name type="common">Abyssinian banana</name>
    <name type="synonym">Musa ensete</name>
    <dbReference type="NCBI Taxonomy" id="4639"/>
    <lineage>
        <taxon>Eukaryota</taxon>
        <taxon>Viridiplantae</taxon>
        <taxon>Streptophyta</taxon>
        <taxon>Embryophyta</taxon>
        <taxon>Tracheophyta</taxon>
        <taxon>Spermatophyta</taxon>
        <taxon>Magnoliopsida</taxon>
        <taxon>Liliopsida</taxon>
        <taxon>Zingiberales</taxon>
        <taxon>Musaceae</taxon>
        <taxon>Ensete</taxon>
    </lineage>
</organism>
<dbReference type="PANTHER" id="PTHR31008">
    <property type="entry name" value="COP1-INTERACTING PROTEIN-RELATED"/>
    <property type="match status" value="1"/>
</dbReference>
<evidence type="ECO:0000313" key="2">
    <source>
        <dbReference type="EMBL" id="KAJ8465305.1"/>
    </source>
</evidence>
<dbReference type="Proteomes" id="UP001222027">
    <property type="component" value="Unassembled WGS sequence"/>
</dbReference>
<gene>
    <name evidence="2" type="ORF">OPV22_027857</name>
</gene>
<evidence type="ECO:0008006" key="4">
    <source>
        <dbReference type="Google" id="ProtNLM"/>
    </source>
</evidence>
<dbReference type="CDD" id="cd14733">
    <property type="entry name" value="BACK"/>
    <property type="match status" value="1"/>
</dbReference>